<evidence type="ECO:0000313" key="2">
    <source>
        <dbReference type="Proteomes" id="UP001457282"/>
    </source>
</evidence>
<evidence type="ECO:0000313" key="1">
    <source>
        <dbReference type="EMBL" id="KAK9937376.1"/>
    </source>
</evidence>
<dbReference type="Proteomes" id="UP001457282">
    <property type="component" value="Unassembled WGS sequence"/>
</dbReference>
<accession>A0AAW1XM53</accession>
<comment type="caution">
    <text evidence="1">The sequence shown here is derived from an EMBL/GenBank/DDBJ whole genome shotgun (WGS) entry which is preliminary data.</text>
</comment>
<dbReference type="EMBL" id="JBEDUW010000003">
    <property type="protein sequence ID" value="KAK9937376.1"/>
    <property type="molecule type" value="Genomic_DNA"/>
</dbReference>
<evidence type="ECO:0008006" key="3">
    <source>
        <dbReference type="Google" id="ProtNLM"/>
    </source>
</evidence>
<gene>
    <name evidence="1" type="ORF">M0R45_014171</name>
</gene>
<proteinExistence type="predicted"/>
<organism evidence="1 2">
    <name type="scientific">Rubus argutus</name>
    <name type="common">Southern blackberry</name>
    <dbReference type="NCBI Taxonomy" id="59490"/>
    <lineage>
        <taxon>Eukaryota</taxon>
        <taxon>Viridiplantae</taxon>
        <taxon>Streptophyta</taxon>
        <taxon>Embryophyta</taxon>
        <taxon>Tracheophyta</taxon>
        <taxon>Spermatophyta</taxon>
        <taxon>Magnoliopsida</taxon>
        <taxon>eudicotyledons</taxon>
        <taxon>Gunneridae</taxon>
        <taxon>Pentapetalae</taxon>
        <taxon>rosids</taxon>
        <taxon>fabids</taxon>
        <taxon>Rosales</taxon>
        <taxon>Rosaceae</taxon>
        <taxon>Rosoideae</taxon>
        <taxon>Rosoideae incertae sedis</taxon>
        <taxon>Rubus</taxon>
    </lineage>
</organism>
<reference evidence="1 2" key="1">
    <citation type="journal article" date="2023" name="G3 (Bethesda)">
        <title>A chromosome-length genome assembly and annotation of blackberry (Rubus argutus, cv. 'Hillquist').</title>
        <authorList>
            <person name="Bruna T."/>
            <person name="Aryal R."/>
            <person name="Dudchenko O."/>
            <person name="Sargent D.J."/>
            <person name="Mead D."/>
            <person name="Buti M."/>
            <person name="Cavallini A."/>
            <person name="Hytonen T."/>
            <person name="Andres J."/>
            <person name="Pham M."/>
            <person name="Weisz D."/>
            <person name="Mascagni F."/>
            <person name="Usai G."/>
            <person name="Natali L."/>
            <person name="Bassil N."/>
            <person name="Fernandez G.E."/>
            <person name="Lomsadze A."/>
            <person name="Armour M."/>
            <person name="Olukolu B."/>
            <person name="Poorten T."/>
            <person name="Britton C."/>
            <person name="Davik J."/>
            <person name="Ashrafi H."/>
            <person name="Aiden E.L."/>
            <person name="Borodovsky M."/>
            <person name="Worthington M."/>
        </authorList>
    </citation>
    <scope>NUCLEOTIDE SEQUENCE [LARGE SCALE GENOMIC DNA]</scope>
    <source>
        <strain evidence="1">PI 553951</strain>
    </source>
</reference>
<sequence length="112" mass="13338">MTKLRKLNGTTAHRMSMLRTMVSQSSRWIHKTASKLNTYIYELVMLHRSTAYIEFIDRENELRQSPPPRIPLDPWTRSKLCKQFAPPKEIRPKAQRFDMFEILFVIFLIEGI</sequence>
<keyword evidence="2" id="KW-1185">Reference proteome</keyword>
<name>A0AAW1XM53_RUBAR</name>
<dbReference type="AlphaFoldDB" id="A0AAW1XM53"/>
<protein>
    <recommendedName>
        <fullName evidence="3">Ribosomal protein L17</fullName>
    </recommendedName>
</protein>